<dbReference type="PANTHER" id="PTHR22893:SF91">
    <property type="entry name" value="NADPH DEHYDROGENASE 2-RELATED"/>
    <property type="match status" value="1"/>
</dbReference>
<accession>A0A2W5N084</accession>
<dbReference type="Gene3D" id="3.20.20.70">
    <property type="entry name" value="Aldolase class I"/>
    <property type="match status" value="1"/>
</dbReference>
<dbReference type="GO" id="GO:0016628">
    <property type="term" value="F:oxidoreductase activity, acting on the CH-CH group of donors, NAD or NADP as acceptor"/>
    <property type="evidence" value="ECO:0007669"/>
    <property type="project" value="UniProtKB-ARBA"/>
</dbReference>
<dbReference type="AlphaFoldDB" id="A0A2W5N084"/>
<dbReference type="SUPFAM" id="SSF51395">
    <property type="entry name" value="FMN-linked oxidoreductases"/>
    <property type="match status" value="1"/>
</dbReference>
<evidence type="ECO:0000256" key="2">
    <source>
        <dbReference type="ARBA" id="ARBA00005979"/>
    </source>
</evidence>
<comment type="caution">
    <text evidence="5">The sequence shown here is derived from an EMBL/GenBank/DDBJ whole genome shotgun (WGS) entry which is preliminary data.</text>
</comment>
<proteinExistence type="inferred from homology"/>
<keyword evidence="3" id="KW-0560">Oxidoreductase</keyword>
<dbReference type="Proteomes" id="UP000249417">
    <property type="component" value="Unassembled WGS sequence"/>
</dbReference>
<dbReference type="InterPro" id="IPR045247">
    <property type="entry name" value="Oye-like"/>
</dbReference>
<dbReference type="CDD" id="cd02933">
    <property type="entry name" value="OYE_like_FMN"/>
    <property type="match status" value="1"/>
</dbReference>
<dbReference type="GO" id="GO:0010181">
    <property type="term" value="F:FMN binding"/>
    <property type="evidence" value="ECO:0007669"/>
    <property type="project" value="InterPro"/>
</dbReference>
<protein>
    <submittedName>
        <fullName evidence="5">Alkene reductase</fullName>
    </submittedName>
</protein>
<feature type="domain" description="NADH:flavin oxidoreductase/NADH oxidase N-terminal" evidence="4">
    <location>
        <begin position="5"/>
        <end position="338"/>
    </location>
</feature>
<comment type="similarity">
    <text evidence="2">Belongs to the NADH:flavin oxidoreductase/NADH oxidase family.</text>
</comment>
<dbReference type="InterPro" id="IPR013785">
    <property type="entry name" value="Aldolase_TIM"/>
</dbReference>
<evidence type="ECO:0000256" key="1">
    <source>
        <dbReference type="ARBA" id="ARBA00001917"/>
    </source>
</evidence>
<comment type="cofactor">
    <cofactor evidence="1">
        <name>FMN</name>
        <dbReference type="ChEBI" id="CHEBI:58210"/>
    </cofactor>
</comment>
<organism evidence="5 6">
    <name type="scientific">Micavibrio aeruginosavorus</name>
    <dbReference type="NCBI Taxonomy" id="349221"/>
    <lineage>
        <taxon>Bacteria</taxon>
        <taxon>Pseudomonadati</taxon>
        <taxon>Bdellovibrionota</taxon>
        <taxon>Bdellovibrionia</taxon>
        <taxon>Bdellovibrionales</taxon>
        <taxon>Pseudobdellovibrionaceae</taxon>
        <taxon>Micavibrio</taxon>
    </lineage>
</organism>
<gene>
    <name evidence="5" type="ORF">DI551_04995</name>
</gene>
<evidence type="ECO:0000259" key="4">
    <source>
        <dbReference type="Pfam" id="PF00724"/>
    </source>
</evidence>
<dbReference type="Pfam" id="PF00724">
    <property type="entry name" value="Oxidored_FMN"/>
    <property type="match status" value="1"/>
</dbReference>
<evidence type="ECO:0000256" key="3">
    <source>
        <dbReference type="ARBA" id="ARBA00023002"/>
    </source>
</evidence>
<evidence type="ECO:0000313" key="6">
    <source>
        <dbReference type="Proteomes" id="UP000249417"/>
    </source>
</evidence>
<dbReference type="GO" id="GO:0005829">
    <property type="term" value="C:cytosol"/>
    <property type="evidence" value="ECO:0007669"/>
    <property type="project" value="UniProtKB-ARBA"/>
</dbReference>
<dbReference type="PANTHER" id="PTHR22893">
    <property type="entry name" value="NADH OXIDOREDUCTASE-RELATED"/>
    <property type="match status" value="1"/>
</dbReference>
<name>A0A2W5N084_9BACT</name>
<dbReference type="EMBL" id="QFQB01000026">
    <property type="protein sequence ID" value="PZQ46484.1"/>
    <property type="molecule type" value="Genomic_DNA"/>
</dbReference>
<reference evidence="5 6" key="1">
    <citation type="submission" date="2017-08" db="EMBL/GenBank/DDBJ databases">
        <title>Infants hospitalized years apart are colonized by the same room-sourced microbial strains.</title>
        <authorList>
            <person name="Brooks B."/>
            <person name="Olm M.R."/>
            <person name="Firek B.A."/>
            <person name="Baker R."/>
            <person name="Thomas B.C."/>
            <person name="Morowitz M.J."/>
            <person name="Banfield J.F."/>
        </authorList>
    </citation>
    <scope>NUCLEOTIDE SEQUENCE [LARGE SCALE GENOMIC DNA]</scope>
    <source>
        <strain evidence="5">S2_005_002_R2_29</strain>
    </source>
</reference>
<sequence>MSDTLFDPVKLGDISLSNRLLMAPLTRGRTGASRTPDDLTVEYYAQRASAGLIISEATAISEQGYGWYGAPAIYTDTHVAAWKKVTDAVHKHGGKIVLQLWHMGRLSHPSLQKDGALPVAPSAIKPDGHTRDSTGKKDYVVPRALDVAELPGIVADYVAAARRAIDAGFDGVEIHGANGYLIDQFIRDGANQRSDEYGGSIENRLRFMKEVVAAVTAEVGAGKTGIRISPTNPNGGTKDSDPVKTFTAVAQALNEYNLAYVHVMEPSPDSGKGFAGLPYVLPEIREAYKGNLIVNGGYDVKSGNAAIESGLGQAVAFGVPFIANPDLVERFRTGAPLNTPHPETFYGGAEEGYTDYPFLGQKAA</sequence>
<evidence type="ECO:0000313" key="5">
    <source>
        <dbReference type="EMBL" id="PZQ46484.1"/>
    </source>
</evidence>
<dbReference type="FunFam" id="3.20.20.70:FF:000059">
    <property type="entry name" value="N-ethylmaleimide reductase, FMN-linked"/>
    <property type="match status" value="1"/>
</dbReference>
<dbReference type="InterPro" id="IPR001155">
    <property type="entry name" value="OxRdtase_FMN_N"/>
</dbReference>